<reference evidence="4" key="1">
    <citation type="journal article" date="2014" name="Int. J. Syst. Evol. Microbiol.">
        <title>Complete genome sequence of Corynebacterium casei LMG S-19264T (=DSM 44701T), isolated from a smear-ripened cheese.</title>
        <authorList>
            <consortium name="US DOE Joint Genome Institute (JGI-PGF)"/>
            <person name="Walter F."/>
            <person name="Albersmeier A."/>
            <person name="Kalinowski J."/>
            <person name="Ruckert C."/>
        </authorList>
    </citation>
    <scope>NUCLEOTIDE SEQUENCE</scope>
    <source>
        <strain evidence="4">CCM 7897</strain>
    </source>
</reference>
<gene>
    <name evidence="4" type="ORF">GCM10007301_53120</name>
</gene>
<dbReference type="FunFam" id="3.30.70.270:FF:000001">
    <property type="entry name" value="Diguanylate cyclase domain protein"/>
    <property type="match status" value="1"/>
</dbReference>
<dbReference type="AlphaFoldDB" id="A0A917FKV2"/>
<dbReference type="RefSeq" id="WP_188583890.1">
    <property type="nucleotide sequence ID" value="NZ_BMCT01000011.1"/>
</dbReference>
<feature type="transmembrane region" description="Helical" evidence="2">
    <location>
        <begin position="12"/>
        <end position="30"/>
    </location>
</feature>
<dbReference type="PANTHER" id="PTHR45138">
    <property type="entry name" value="REGULATORY COMPONENTS OF SENSORY TRANSDUCTION SYSTEM"/>
    <property type="match status" value="1"/>
</dbReference>
<protein>
    <recommendedName>
        <fullName evidence="1">diguanylate cyclase</fullName>
        <ecNumber evidence="1">2.7.7.65</ecNumber>
    </recommendedName>
</protein>
<evidence type="ECO:0000259" key="3">
    <source>
        <dbReference type="PROSITE" id="PS50887"/>
    </source>
</evidence>
<feature type="domain" description="GGDEF" evidence="3">
    <location>
        <begin position="226"/>
        <end position="354"/>
    </location>
</feature>
<accession>A0A917FKV2</accession>
<keyword evidence="2" id="KW-0812">Transmembrane</keyword>
<dbReference type="NCBIfam" id="TIGR00254">
    <property type="entry name" value="GGDEF"/>
    <property type="match status" value="1"/>
</dbReference>
<evidence type="ECO:0000256" key="2">
    <source>
        <dbReference type="SAM" id="Phobius"/>
    </source>
</evidence>
<dbReference type="EC" id="2.7.7.65" evidence="1"/>
<dbReference type="EMBL" id="BMCT01000011">
    <property type="protein sequence ID" value="GGF86612.1"/>
    <property type="molecule type" value="Genomic_DNA"/>
</dbReference>
<name>A0A917FKV2_9HYPH</name>
<dbReference type="Gene3D" id="3.30.70.270">
    <property type="match status" value="1"/>
</dbReference>
<sequence length="356" mass="38874">MEQKLGRQRQLICRILTAIGCIAVICLWTFETRAGLITRIDRVAYPVLLTALGTALGVMVLLPRWHRAAEWLAYLSFASYCILMVSFFTAFDADTQLYVISNTLQWMPMLYIAAFVMFRKWEAVVAGVIVFVLATIPLIFMALRGEFSDTDHMISSLVINAYAVHLVVLVSMSLFVVTTMAFDDARAHAAVLEGVAFTDALTGIANRRGLERILGNVAAGETTALRSIGLILMDVDHFKAINDTNGHLVGDRVLEAVAESIAGQLGPGDLAGRWGGDEFLLLCGRPTLTDAHDLAERVRDAVARLNINGVKLTMSAGVMLWNGAGRPEDALHRVDRALYAAKAEGRNRTAREPAVA</sequence>
<feature type="transmembrane region" description="Helical" evidence="2">
    <location>
        <begin position="123"/>
        <end position="142"/>
    </location>
</feature>
<evidence type="ECO:0000313" key="4">
    <source>
        <dbReference type="EMBL" id="GGF86612.1"/>
    </source>
</evidence>
<evidence type="ECO:0000313" key="5">
    <source>
        <dbReference type="Proteomes" id="UP000606044"/>
    </source>
</evidence>
<organism evidence="4 5">
    <name type="scientific">Azorhizobium oxalatiphilum</name>
    <dbReference type="NCBI Taxonomy" id="980631"/>
    <lineage>
        <taxon>Bacteria</taxon>
        <taxon>Pseudomonadati</taxon>
        <taxon>Pseudomonadota</taxon>
        <taxon>Alphaproteobacteria</taxon>
        <taxon>Hyphomicrobiales</taxon>
        <taxon>Xanthobacteraceae</taxon>
        <taxon>Azorhizobium</taxon>
    </lineage>
</organism>
<feature type="transmembrane region" description="Helical" evidence="2">
    <location>
        <begin position="97"/>
        <end position="116"/>
    </location>
</feature>
<feature type="transmembrane region" description="Helical" evidence="2">
    <location>
        <begin position="71"/>
        <end position="91"/>
    </location>
</feature>
<feature type="transmembrane region" description="Helical" evidence="2">
    <location>
        <begin position="42"/>
        <end position="62"/>
    </location>
</feature>
<comment type="caution">
    <text evidence="4">The sequence shown here is derived from an EMBL/GenBank/DDBJ whole genome shotgun (WGS) entry which is preliminary data.</text>
</comment>
<feature type="transmembrane region" description="Helical" evidence="2">
    <location>
        <begin position="162"/>
        <end position="182"/>
    </location>
</feature>
<dbReference type="SMART" id="SM00267">
    <property type="entry name" value="GGDEF"/>
    <property type="match status" value="1"/>
</dbReference>
<keyword evidence="5" id="KW-1185">Reference proteome</keyword>
<dbReference type="CDD" id="cd01949">
    <property type="entry name" value="GGDEF"/>
    <property type="match status" value="1"/>
</dbReference>
<dbReference type="InterPro" id="IPR043128">
    <property type="entry name" value="Rev_trsase/Diguanyl_cyclase"/>
</dbReference>
<dbReference type="PROSITE" id="PS50887">
    <property type="entry name" value="GGDEF"/>
    <property type="match status" value="1"/>
</dbReference>
<dbReference type="InterPro" id="IPR000160">
    <property type="entry name" value="GGDEF_dom"/>
</dbReference>
<dbReference type="SUPFAM" id="SSF55073">
    <property type="entry name" value="Nucleotide cyclase"/>
    <property type="match status" value="1"/>
</dbReference>
<reference evidence="4" key="2">
    <citation type="submission" date="2020-09" db="EMBL/GenBank/DDBJ databases">
        <authorList>
            <person name="Sun Q."/>
            <person name="Sedlacek I."/>
        </authorList>
    </citation>
    <scope>NUCLEOTIDE SEQUENCE</scope>
    <source>
        <strain evidence="4">CCM 7897</strain>
    </source>
</reference>
<dbReference type="PANTHER" id="PTHR45138:SF24">
    <property type="entry name" value="DIGUANYLATE CYCLASE DGCC-RELATED"/>
    <property type="match status" value="1"/>
</dbReference>
<evidence type="ECO:0000256" key="1">
    <source>
        <dbReference type="ARBA" id="ARBA00012528"/>
    </source>
</evidence>
<dbReference type="GO" id="GO:1902201">
    <property type="term" value="P:negative regulation of bacterial-type flagellum-dependent cell motility"/>
    <property type="evidence" value="ECO:0007669"/>
    <property type="project" value="TreeGrafter"/>
</dbReference>
<dbReference type="InterPro" id="IPR050469">
    <property type="entry name" value="Diguanylate_Cyclase"/>
</dbReference>
<dbReference type="GO" id="GO:0052621">
    <property type="term" value="F:diguanylate cyclase activity"/>
    <property type="evidence" value="ECO:0007669"/>
    <property type="project" value="UniProtKB-EC"/>
</dbReference>
<dbReference type="Proteomes" id="UP000606044">
    <property type="component" value="Unassembled WGS sequence"/>
</dbReference>
<dbReference type="GO" id="GO:0043709">
    <property type="term" value="P:cell adhesion involved in single-species biofilm formation"/>
    <property type="evidence" value="ECO:0007669"/>
    <property type="project" value="TreeGrafter"/>
</dbReference>
<proteinExistence type="predicted"/>
<dbReference type="Pfam" id="PF00990">
    <property type="entry name" value="GGDEF"/>
    <property type="match status" value="1"/>
</dbReference>
<keyword evidence="2" id="KW-1133">Transmembrane helix</keyword>
<dbReference type="GO" id="GO:0005886">
    <property type="term" value="C:plasma membrane"/>
    <property type="evidence" value="ECO:0007669"/>
    <property type="project" value="TreeGrafter"/>
</dbReference>
<keyword evidence="2" id="KW-0472">Membrane</keyword>
<dbReference type="InterPro" id="IPR029787">
    <property type="entry name" value="Nucleotide_cyclase"/>
</dbReference>